<keyword evidence="4" id="KW-1185">Reference proteome</keyword>
<evidence type="ECO:0000256" key="1">
    <source>
        <dbReference type="SAM" id="MobiDB-lite"/>
    </source>
</evidence>
<dbReference type="PANTHER" id="PTHR42031">
    <property type="entry name" value="KEY LIME PATHOGENICITY PROTEIN"/>
    <property type="match status" value="1"/>
</dbReference>
<feature type="compositionally biased region" description="Low complexity" evidence="1">
    <location>
        <begin position="254"/>
        <end position="265"/>
    </location>
</feature>
<dbReference type="AlphaFoldDB" id="A0AAV9JKY0"/>
<name>A0AAV9JKY0_9PEZI</name>
<dbReference type="InterPro" id="IPR057218">
    <property type="entry name" value="DUF7896"/>
</dbReference>
<feature type="compositionally biased region" description="Basic and acidic residues" evidence="1">
    <location>
        <begin position="297"/>
        <end position="306"/>
    </location>
</feature>
<gene>
    <name evidence="3" type="ORF">LTR36_002605</name>
</gene>
<sequence length="588" mass="64677">MSRSAKSSPPGQQHAATATRPQQLSGKRHLDMEPPASYTYGTTAWPSTGTATHHNAIDVQVYEPGAYISKLASSSDSSANAVKRQRVDGFDASQLSLQPSFAYSTYVPSAYTTSPSASMLSQPSQNSLTSSEAMSRQSSMTTSSSVTDAFDMMRVESSFSNCSDLPFPFEQQDLDASFVSSATERPASSFLATTGFDEGSDNAQLLSSVGYGFVGQDLPFVESSSFAVGCGQEYAQLADLSYGQAQDMQRTDSEQSTSSMSSTSSADIKASERRRKHIDNARQSIAPKSLPDGPKSISDRKFDSKTRPLKPQDPAFRRKEAISKTSYVRPQHPKLYCTLCQEYPCGFRGEHELRRHYDRAHAESRKVWICVEPTTASKEGWWPAKPLGICKQCKQQKHYNVYYNAAAHLRRAHFCPRKRGRKARGEERESRAGKAGGDWPPIEWLKANGWLKEIEVTSAQFFAGAVVPSQLETDMLDDMLDEEDAEYAPDSAIDMHHASLAADTLGLQTYPMPSMTDFTYGYPTPAIDTTACFAMSSFQPHMENAFPTAPAMAHAVSAPPALLSTFSQNTMMYDHNGLVYSIDTQFPH</sequence>
<dbReference type="Proteomes" id="UP001324427">
    <property type="component" value="Unassembled WGS sequence"/>
</dbReference>
<feature type="region of interest" description="Disordered" evidence="1">
    <location>
        <begin position="1"/>
        <end position="41"/>
    </location>
</feature>
<dbReference type="Pfam" id="PF25438">
    <property type="entry name" value="DUF7896"/>
    <property type="match status" value="1"/>
</dbReference>
<comment type="caution">
    <text evidence="3">The sequence shown here is derived from an EMBL/GenBank/DDBJ whole genome shotgun (WGS) entry which is preliminary data.</text>
</comment>
<dbReference type="EMBL" id="JAVFHQ010000018">
    <property type="protein sequence ID" value="KAK4545652.1"/>
    <property type="molecule type" value="Genomic_DNA"/>
</dbReference>
<feature type="region of interest" description="Disordered" evidence="1">
    <location>
        <begin position="114"/>
        <end position="145"/>
    </location>
</feature>
<evidence type="ECO:0000259" key="2">
    <source>
        <dbReference type="Pfam" id="PF25438"/>
    </source>
</evidence>
<feature type="compositionally biased region" description="Polar residues" evidence="1">
    <location>
        <begin position="114"/>
        <end position="133"/>
    </location>
</feature>
<proteinExistence type="predicted"/>
<feature type="domain" description="DUF7896" evidence="2">
    <location>
        <begin position="365"/>
        <end position="454"/>
    </location>
</feature>
<dbReference type="PANTHER" id="PTHR42031:SF1">
    <property type="entry name" value="KEY LIME PATHOGENICITY PROTEIN"/>
    <property type="match status" value="1"/>
</dbReference>
<evidence type="ECO:0000313" key="3">
    <source>
        <dbReference type="EMBL" id="KAK4545652.1"/>
    </source>
</evidence>
<reference evidence="3 4" key="1">
    <citation type="submission" date="2021-11" db="EMBL/GenBank/DDBJ databases">
        <title>Black yeast isolated from Biological Soil Crust.</title>
        <authorList>
            <person name="Kurbessoian T."/>
        </authorList>
    </citation>
    <scope>NUCLEOTIDE SEQUENCE [LARGE SCALE GENOMIC DNA]</scope>
    <source>
        <strain evidence="3 4">CCFEE 5522</strain>
    </source>
</reference>
<accession>A0AAV9JKY0</accession>
<feature type="compositionally biased region" description="Polar residues" evidence="1">
    <location>
        <begin position="1"/>
        <end position="25"/>
    </location>
</feature>
<feature type="compositionally biased region" description="Low complexity" evidence="1">
    <location>
        <begin position="134"/>
        <end position="145"/>
    </location>
</feature>
<feature type="region of interest" description="Disordered" evidence="1">
    <location>
        <begin position="245"/>
        <end position="313"/>
    </location>
</feature>
<protein>
    <recommendedName>
        <fullName evidence="2">DUF7896 domain-containing protein</fullName>
    </recommendedName>
</protein>
<evidence type="ECO:0000313" key="4">
    <source>
        <dbReference type="Proteomes" id="UP001324427"/>
    </source>
</evidence>
<organism evidence="3 4">
    <name type="scientific">Oleoguttula mirabilis</name>
    <dbReference type="NCBI Taxonomy" id="1507867"/>
    <lineage>
        <taxon>Eukaryota</taxon>
        <taxon>Fungi</taxon>
        <taxon>Dikarya</taxon>
        <taxon>Ascomycota</taxon>
        <taxon>Pezizomycotina</taxon>
        <taxon>Dothideomycetes</taxon>
        <taxon>Dothideomycetidae</taxon>
        <taxon>Mycosphaerellales</taxon>
        <taxon>Teratosphaeriaceae</taxon>
        <taxon>Oleoguttula</taxon>
    </lineage>
</organism>